<evidence type="ECO:0000313" key="2">
    <source>
        <dbReference type="EMBL" id="KAH3688510.1"/>
    </source>
</evidence>
<gene>
    <name evidence="2" type="ORF">WICPIJ_000500</name>
</gene>
<evidence type="ECO:0000256" key="1">
    <source>
        <dbReference type="SAM" id="SignalP"/>
    </source>
</evidence>
<accession>A0A9P8QGF7</accession>
<evidence type="ECO:0000313" key="3">
    <source>
        <dbReference type="Proteomes" id="UP000774326"/>
    </source>
</evidence>
<sequence>MLESAVLALILLSLLSNHWIVELRNSLAVLTKPWTSNLALLKPSSFVIPTLILLSNSPTLPKNLMSC</sequence>
<feature type="signal peptide" evidence="1">
    <location>
        <begin position="1"/>
        <end position="23"/>
    </location>
</feature>
<name>A0A9P8QGF7_WICPI</name>
<feature type="chain" id="PRO_5040290981" description="Secreted protein" evidence="1">
    <location>
        <begin position="24"/>
        <end position="67"/>
    </location>
</feature>
<dbReference type="EMBL" id="JAEUBG010000312">
    <property type="protein sequence ID" value="KAH3688510.1"/>
    <property type="molecule type" value="Genomic_DNA"/>
</dbReference>
<evidence type="ECO:0008006" key="4">
    <source>
        <dbReference type="Google" id="ProtNLM"/>
    </source>
</evidence>
<proteinExistence type="predicted"/>
<keyword evidence="3" id="KW-1185">Reference proteome</keyword>
<dbReference type="Proteomes" id="UP000774326">
    <property type="component" value="Unassembled WGS sequence"/>
</dbReference>
<reference evidence="2" key="1">
    <citation type="journal article" date="2021" name="Open Biol.">
        <title>Shared evolutionary footprints suggest mitochondrial oxidative damage underlies multiple complex I losses in fungi.</title>
        <authorList>
            <person name="Schikora-Tamarit M.A."/>
            <person name="Marcet-Houben M."/>
            <person name="Nosek J."/>
            <person name="Gabaldon T."/>
        </authorList>
    </citation>
    <scope>NUCLEOTIDE SEQUENCE</scope>
    <source>
        <strain evidence="2">CBS2887</strain>
    </source>
</reference>
<comment type="caution">
    <text evidence="2">The sequence shown here is derived from an EMBL/GenBank/DDBJ whole genome shotgun (WGS) entry which is preliminary data.</text>
</comment>
<organism evidence="2 3">
    <name type="scientific">Wickerhamomyces pijperi</name>
    <name type="common">Yeast</name>
    <name type="synonym">Pichia pijperi</name>
    <dbReference type="NCBI Taxonomy" id="599730"/>
    <lineage>
        <taxon>Eukaryota</taxon>
        <taxon>Fungi</taxon>
        <taxon>Dikarya</taxon>
        <taxon>Ascomycota</taxon>
        <taxon>Saccharomycotina</taxon>
        <taxon>Saccharomycetes</taxon>
        <taxon>Phaffomycetales</taxon>
        <taxon>Wickerhamomycetaceae</taxon>
        <taxon>Wickerhamomyces</taxon>
    </lineage>
</organism>
<keyword evidence="1" id="KW-0732">Signal</keyword>
<reference evidence="2" key="2">
    <citation type="submission" date="2021-01" db="EMBL/GenBank/DDBJ databases">
        <authorList>
            <person name="Schikora-Tamarit M.A."/>
        </authorList>
    </citation>
    <scope>NUCLEOTIDE SEQUENCE</scope>
    <source>
        <strain evidence="2">CBS2887</strain>
    </source>
</reference>
<dbReference type="AlphaFoldDB" id="A0A9P8QGF7"/>
<protein>
    <recommendedName>
        <fullName evidence="4">Secreted protein</fullName>
    </recommendedName>
</protein>